<gene>
    <name evidence="3" type="ORF">MIND_00903900</name>
</gene>
<feature type="compositionally biased region" description="Low complexity" evidence="1">
    <location>
        <begin position="71"/>
        <end position="83"/>
    </location>
</feature>
<organism evidence="3 4">
    <name type="scientific">Mycena indigotica</name>
    <dbReference type="NCBI Taxonomy" id="2126181"/>
    <lineage>
        <taxon>Eukaryota</taxon>
        <taxon>Fungi</taxon>
        <taxon>Dikarya</taxon>
        <taxon>Basidiomycota</taxon>
        <taxon>Agaricomycotina</taxon>
        <taxon>Agaricomycetes</taxon>
        <taxon>Agaricomycetidae</taxon>
        <taxon>Agaricales</taxon>
        <taxon>Marasmiineae</taxon>
        <taxon>Mycenaceae</taxon>
        <taxon>Mycena</taxon>
    </lineage>
</organism>
<sequence length="658" mass="71950">MPRKPGAKAPSWGPKSKPASPNVVDTPPPPAQPAKVPKGDRQPPTLESGMSLRQNRISAAKPDMKKASRRSTTQAAQDRASAAADKETRLAQREQGKVDAAVLERASLRKVTTPAEALDHPLEVDLPERQLRERPKEPLKPVDYGVDEEPRKDPISSGSGTEGEFQPENEEEEEESSDEVMDVDSEEEPAHKKKSKAVKGDKRREVAHLRDTVLVDSDDDGAPLSGKRKTSARPSSSPATRKKARKVSGLHAGWENGRTKTPSYFVAAPEPAHERGRSRTPASQYHGASSRSHSAGSALSVPMSDWQDSERGGSSERPWGMPSDEDDMEESKYADNVEAADVKAARQTSASIAGIVKTEIPGLVPVRSMPQHNEVPARLIRHEHLPRVVQPTFWHEYGSELIGYMAGLLPPWERPTKEQVIELYNESYDREVDQNSEEARRVWKLSSDRMSDVANGLAKTALAVIDAYCADKTAAEIQADVARLLTIIPSDDFTEYRHFFFESVETGVDDMGSTTYMPTKVFRHPFVIDTFAAFCKITKDTNGNLGPPSSVKERPCAALVLTVQAIQRALECWESGTRSKTVPAFSKDNYARPAVDDIATHIKLHEVTGMLSSDAWDDLIARSRVAATNMGKKRKAAVVSAPARSAGPSGVRVGLLGG</sequence>
<feature type="region of interest" description="Disordered" evidence="1">
    <location>
        <begin position="1"/>
        <end position="331"/>
    </location>
</feature>
<comment type="caution">
    <text evidence="3">The sequence shown here is derived from an EMBL/GenBank/DDBJ whole genome shotgun (WGS) entry which is preliminary data.</text>
</comment>
<feature type="compositionally biased region" description="Low complexity" evidence="1">
    <location>
        <begin position="286"/>
        <end position="300"/>
    </location>
</feature>
<dbReference type="InterPro" id="IPR045341">
    <property type="entry name" value="DUF6532"/>
</dbReference>
<evidence type="ECO:0000313" key="4">
    <source>
        <dbReference type="Proteomes" id="UP000636479"/>
    </source>
</evidence>
<feature type="compositionally biased region" description="Basic and acidic residues" evidence="1">
    <location>
        <begin position="198"/>
        <end position="213"/>
    </location>
</feature>
<dbReference type="Proteomes" id="UP000636479">
    <property type="component" value="Unassembled WGS sequence"/>
</dbReference>
<feature type="compositionally biased region" description="Basic and acidic residues" evidence="1">
    <location>
        <begin position="84"/>
        <end position="97"/>
    </location>
</feature>
<dbReference type="OrthoDB" id="3237371at2759"/>
<evidence type="ECO:0000256" key="1">
    <source>
        <dbReference type="SAM" id="MobiDB-lite"/>
    </source>
</evidence>
<evidence type="ECO:0000313" key="3">
    <source>
        <dbReference type="EMBL" id="KAF7299535.1"/>
    </source>
</evidence>
<feature type="compositionally biased region" description="Basic and acidic residues" evidence="1">
    <location>
        <begin position="117"/>
        <end position="140"/>
    </location>
</feature>
<proteinExistence type="predicted"/>
<dbReference type="RefSeq" id="XP_037218923.1">
    <property type="nucleotide sequence ID" value="XM_037365681.1"/>
</dbReference>
<dbReference type="EMBL" id="JACAZF010000007">
    <property type="protein sequence ID" value="KAF7299535.1"/>
    <property type="molecule type" value="Genomic_DNA"/>
</dbReference>
<reference evidence="3" key="1">
    <citation type="submission" date="2020-05" db="EMBL/GenBank/DDBJ databases">
        <title>Mycena genomes resolve the evolution of fungal bioluminescence.</title>
        <authorList>
            <person name="Tsai I.J."/>
        </authorList>
    </citation>
    <scope>NUCLEOTIDE SEQUENCE</scope>
    <source>
        <strain evidence="3">171206Taipei</strain>
    </source>
</reference>
<dbReference type="GeneID" id="59348197"/>
<name>A0A8H6SIS3_9AGAR</name>
<keyword evidence="4" id="KW-1185">Reference proteome</keyword>
<feature type="compositionally biased region" description="Acidic residues" evidence="1">
    <location>
        <begin position="165"/>
        <end position="187"/>
    </location>
</feature>
<feature type="domain" description="DUF6532" evidence="2">
    <location>
        <begin position="421"/>
        <end position="591"/>
    </location>
</feature>
<dbReference type="AlphaFoldDB" id="A0A8H6SIS3"/>
<protein>
    <recommendedName>
        <fullName evidence="2">DUF6532 domain-containing protein</fullName>
    </recommendedName>
</protein>
<dbReference type="Pfam" id="PF20149">
    <property type="entry name" value="DUF6532"/>
    <property type="match status" value="1"/>
</dbReference>
<accession>A0A8H6SIS3</accession>
<evidence type="ECO:0000259" key="2">
    <source>
        <dbReference type="Pfam" id="PF20149"/>
    </source>
</evidence>